<evidence type="ECO:0000259" key="1">
    <source>
        <dbReference type="Pfam" id="PF17990"/>
    </source>
</evidence>
<dbReference type="InterPro" id="IPR033797">
    <property type="entry name" value="LodA"/>
</dbReference>
<comment type="caution">
    <text evidence="3">The sequence shown here is derived from an EMBL/GenBank/DDBJ whole genome shotgun (WGS) entry which is preliminary data.</text>
</comment>
<evidence type="ECO:0000259" key="2">
    <source>
        <dbReference type="Pfam" id="PF18417"/>
    </source>
</evidence>
<feature type="domain" description="L-Lysine epsilon oxidase N-terminal" evidence="1">
    <location>
        <begin position="8"/>
        <end position="254"/>
    </location>
</feature>
<keyword evidence="4" id="KW-1185">Reference proteome</keyword>
<accession>A0ABQ5YEV9</accession>
<dbReference type="CDD" id="cd14732">
    <property type="entry name" value="LodA"/>
    <property type="match status" value="1"/>
</dbReference>
<dbReference type="EMBL" id="BSOG01000002">
    <property type="protein sequence ID" value="GLR13532.1"/>
    <property type="molecule type" value="Genomic_DNA"/>
</dbReference>
<evidence type="ECO:0000313" key="3">
    <source>
        <dbReference type="EMBL" id="GLR13532.1"/>
    </source>
</evidence>
<dbReference type="RefSeq" id="WP_284196631.1">
    <property type="nucleotide sequence ID" value="NZ_BSOG01000002.1"/>
</dbReference>
<organism evidence="3 4">
    <name type="scientific">Chitinimonas prasina</name>
    <dbReference type="NCBI Taxonomy" id="1434937"/>
    <lineage>
        <taxon>Bacteria</taxon>
        <taxon>Pseudomonadati</taxon>
        <taxon>Pseudomonadota</taxon>
        <taxon>Betaproteobacteria</taxon>
        <taxon>Neisseriales</taxon>
        <taxon>Chitinibacteraceae</taxon>
        <taxon>Chitinimonas</taxon>
    </lineage>
</organism>
<protein>
    <recommendedName>
        <fullName evidence="5">L-lysine 6-oxidase</fullName>
    </recommendedName>
</protein>
<dbReference type="Pfam" id="PF17990">
    <property type="entry name" value="LodA_N"/>
    <property type="match status" value="1"/>
</dbReference>
<dbReference type="NCBIfam" id="NF038172">
    <property type="entry name" value="Lys_ox_CTQ_LodA"/>
    <property type="match status" value="1"/>
</dbReference>
<name>A0ABQ5YEV9_9NEIS</name>
<gene>
    <name evidence="3" type="ORF">GCM10007907_23220</name>
</gene>
<sequence length="676" mass="74958">MTSSFSIHPKVGVARIGNSQTDFYLGPETLGGLPIACHANGDPVVVDGQIQYVRQFKDAIGGIKRQAARFKIFEHSDGKAAEITLADPRIEKIVWTSHIANKKPIWFTFSELTGDLEFGDWNNYVDQHVPLNNGSVTNPADRKALMIDPGPRSIAKPGEQVAFSRYNPPADYPHFSFPPDSLNPAINSLGELRMDTAGRLILLGGFGNSAGTTTLSSFRGASDWWDDVSDGYVQATLYFKDGSKIELEPAWVIVGSPKFAPELVNIVTLDDTVYDISVRFLNYAPDIYDAKKWPIPADRYDPFAGFNPDYRPNFERDILPIIKRPEGYRWVAQTPSMVDFVNPPFDIRDASEGNRANRENYFAHYRVPVPPQSYRFMDQVKNGPNTLFAEDGVPLMPLNSGDNSVTNQLIYKFMTLSPTQYFFLHQWSKGKFDLGCAPPDLRQGVTELDRAVIGNLVGAPFSPGIETTWIVRTPQLYRTPYAYDIAHWTGSEAAFSEYYRTNGLSLTSDPQNGDGAEPGDLTKRMAIPWQADFFDCTVQTPNVNNPAINQSPADDGVEVPPAFYVYWWPPQSPMHVIAGDLDPGNQVLDGYVSSQPAQFSGVNGLTLNVQSQGGFSITAAGQPVLYARGINSFNQMTAAWKDLGFIVNVGPQDYRYFVEKERNTTYLAQGAALGNK</sequence>
<dbReference type="Pfam" id="PF18417">
    <property type="entry name" value="LodA_C"/>
    <property type="match status" value="1"/>
</dbReference>
<feature type="domain" description="L-lysine epsilon oxidase C-terminal" evidence="2">
    <location>
        <begin position="397"/>
        <end position="549"/>
    </location>
</feature>
<proteinExistence type="predicted"/>
<evidence type="ECO:0008006" key="5">
    <source>
        <dbReference type="Google" id="ProtNLM"/>
    </source>
</evidence>
<reference evidence="4" key="1">
    <citation type="journal article" date="2019" name="Int. J. Syst. Evol. Microbiol.">
        <title>The Global Catalogue of Microorganisms (GCM) 10K type strain sequencing project: providing services to taxonomists for standard genome sequencing and annotation.</title>
        <authorList>
            <consortium name="The Broad Institute Genomics Platform"/>
            <consortium name="The Broad Institute Genome Sequencing Center for Infectious Disease"/>
            <person name="Wu L."/>
            <person name="Ma J."/>
        </authorList>
    </citation>
    <scope>NUCLEOTIDE SEQUENCE [LARGE SCALE GENOMIC DNA]</scope>
    <source>
        <strain evidence="4">NBRC 110044</strain>
    </source>
</reference>
<dbReference type="InterPro" id="IPR041173">
    <property type="entry name" value="LodA_C"/>
</dbReference>
<dbReference type="Proteomes" id="UP001156706">
    <property type="component" value="Unassembled WGS sequence"/>
</dbReference>
<dbReference type="InterPro" id="IPR041168">
    <property type="entry name" value="LodA_N"/>
</dbReference>
<evidence type="ECO:0000313" key="4">
    <source>
        <dbReference type="Proteomes" id="UP001156706"/>
    </source>
</evidence>